<dbReference type="InterPro" id="IPR006644">
    <property type="entry name" value="Cadg"/>
</dbReference>
<gene>
    <name evidence="2" type="ORF">BLX24_23890</name>
</gene>
<feature type="domain" description="Dystroglycan-type cadherin-like" evidence="1">
    <location>
        <begin position="1042"/>
        <end position="1135"/>
    </location>
</feature>
<dbReference type="Gene3D" id="2.60.120.260">
    <property type="entry name" value="Galactose-binding domain-like"/>
    <property type="match status" value="2"/>
</dbReference>
<dbReference type="GO" id="GO:0005509">
    <property type="term" value="F:calcium ion binding"/>
    <property type="evidence" value="ECO:0007669"/>
    <property type="project" value="InterPro"/>
</dbReference>
<dbReference type="SMART" id="SM00736">
    <property type="entry name" value="CADG"/>
    <property type="match status" value="4"/>
</dbReference>
<dbReference type="Gene3D" id="2.60.40.10">
    <property type="entry name" value="Immunoglobulins"/>
    <property type="match status" value="4"/>
</dbReference>
<organism evidence="2 3">
    <name type="scientific">Arsenicibacter rosenii</name>
    <dbReference type="NCBI Taxonomy" id="1750698"/>
    <lineage>
        <taxon>Bacteria</taxon>
        <taxon>Pseudomonadati</taxon>
        <taxon>Bacteroidota</taxon>
        <taxon>Cytophagia</taxon>
        <taxon>Cytophagales</taxon>
        <taxon>Spirosomataceae</taxon>
        <taxon>Arsenicibacter</taxon>
    </lineage>
</organism>
<protein>
    <recommendedName>
        <fullName evidence="1">Dystroglycan-type cadherin-like domain-containing protein</fullName>
    </recommendedName>
</protein>
<evidence type="ECO:0000313" key="2">
    <source>
        <dbReference type="EMBL" id="OIN56671.1"/>
    </source>
</evidence>
<reference evidence="2 3" key="1">
    <citation type="submission" date="2016-10" db="EMBL/GenBank/DDBJ databases">
        <title>Arsenicibacter rosenii gen. nov., sp. nov., an efficient arsenic-methylating bacterium isolated from an arsenic-contaminated paddy soil.</title>
        <authorList>
            <person name="Huang K."/>
        </authorList>
    </citation>
    <scope>NUCLEOTIDE SEQUENCE [LARGE SCALE GENOMIC DNA]</scope>
    <source>
        <strain evidence="2 3">SM-1</strain>
    </source>
</reference>
<dbReference type="InterPro" id="IPR015919">
    <property type="entry name" value="Cadherin-like_sf"/>
</dbReference>
<dbReference type="EMBL" id="MORL01000020">
    <property type="protein sequence ID" value="OIN56671.1"/>
    <property type="molecule type" value="Genomic_DNA"/>
</dbReference>
<dbReference type="InterPro" id="IPR013783">
    <property type="entry name" value="Ig-like_fold"/>
</dbReference>
<dbReference type="SUPFAM" id="SSF49313">
    <property type="entry name" value="Cadherin-like"/>
    <property type="match status" value="4"/>
</dbReference>
<sequence length="2105" mass="224857">MLLCMLVIGRLGAAQSLPPSYTATPPGSSTQNKSGLDYTNQDYDKILPASPGAAALGTYGEIPVSLYTGTPSITIPVYELTGVELKLPITLSYRASGVRVEDNASWVGLGWSLEAGGVITRSVRDKAEQQAGSGVRVPLPLGNSTASLNTLKNTGNTNYDFEPDIFYYNFMGMSGSFVFDATGKPRFSNQASYQVSYTTTSALSSQNNFTIVTDNGNRYEFNGQEITTNGTGAVTAWYLTKITSASGKEVIVFNYVDESYGYHMPARSSRLITPNGQSGYLSAPGYTDFAYERFVSILGKRLTTITFQGLATVEFKASPRQDLYTSSTQGAGYLDEITIKDVGGVVKKVVDLQYQSVKTSDPYQALSVNPCKDANGCPYLNYRLYLTGVQDKSDASLTNPPTYRFEYYGRNTAGEDLLPNKVSANQDHWGYYNYNTLYNKDLNPGFCGPFGDADTEFYNLFQRCDPAAGITSLNLWQIGGANREPYFPASQYGSLQRITYPTGGQSEFIYEPHQYQYVGATGVPAPTSNELYCYGPDYAKRYAGGIRIREIINRIDGQPVKQTEYTYENGVLRAKPHYYSYFYWSTYDGVTRKSPFPECGTIGGSSGYTSDRHLYVEINSGMVTDHGYRGGTHIGYGKVTERTFTTSNAGRIYNGKTVYEYNSERDSPTGYSAAIASLFSQSGQTITDYRESAITDQYAWPFFPGQNLDWAHGQLLRKTVMNVSDQTVFKQESYYTNSSLGTIPAAKVFEVRKDKEYYFVNYDFTEGWPRLTSQVETTYDLNGQNGIVVTKSFDYAATNHKYLTGETMMGSDGSTAQTRLTYVEDYANTAMNGTIATLKSKNILNKVIGNQLLRNNLTTQHRITQYNPDGQPISIHQLETVQPVPVTVDPASVLPTVPVSATYVPKTQITYANKVQQTITQTDGLNTTYLWGYNYMRPVAEISNATAAQLTATGVDLSPLTSSTVSDAGIQSVLAALRPKLPQSLIKGFTHDVLFGTTTEISPAGISTYYRYDALGRLKQILNTNQAVVKRYEYAYRLAGPTVSLPLTGVSAVVGQSFSYSVPANTFSDPASMTVSIDPAGAPAWMTVNGKVISGTPPAGSEGLMYTLSVKAVNQSGGVTYATLPVAVVAPAPLRLLPPTYDCNTGIFSFNVTGGDGTPVYFLSTDITGWTTKRTGHSVQFYCDAFPLTLYARQGSTIVNMSWSWQTYCQSVKQPPVRDYSIQIPNLTATTGVPFSYTFPAMAFYDQDGYPLTFSVSGLPVGLTFNAATGVISGTPVSAGTFTLNYKATNNACMTNLAIPTLTIQACTQPQPPVLSANPTTICPNQSAVITAGGCSGGVIRWSTGSTGTTLNVTTTGFYSATCVVNGCASNARSINLGAGATCCSTLPAAPVLAASQGTICPGQNVTLTASGCTGGTINWSTGSVGNTLVISGAGSYSATCTQNGCASLAGVLLVDEGAECYKLATSARIYTRPNPGWNIMFRYVGGVFQGSNDIINPLESKSWTTLATITTDPVADAWNSYAFAGNTVPYRYVRFVAGPNGYGELMEIEFYSGNTKITGTSFGSPATYNNQSNYVSGNVFDGNTTTMWHGATTGNSNYVGIGQESKVPPCVPPSAPVLTAGATGFCAGQGMILTAGGCSSGTITWAGGATGSSFTITTPGIYTATCKQGTCVSQPGSLTVPAITNCPPAPNGAVSLPALTVVAGAAMAYYLPLNAFTEPENQSMAYAASGLPGGVTINGFTISGVANTPGTYTATLTATDPYGASGSRSLVIIVSSQAVAFQLLAPSYNCSTGSFYFNSTGGNGSTVYYMAVGVTGWTTAAGPFTVLPYTDAQPFTLQGWQSGNFYTYTWDWKATCQTTNAPPVRNNAVSLPATLTAVTGNAFTYTIPAGVFTDPEGQAMTYAMSGLPAGLSFNPATQQISGTSSVTGSFTLTYQATDNANASASTQMVLVIYSACNCPGCNPCGLVATSARIYTRPNTSGVQLMYRYGGAVFQGSNDNQNWTTLASIIVYPNPGAWNSYTFTGNANVYKYLRFVAGPQGYGELMEIEFYNAAKKISGVMFGSTATYGGNQALYSFTNAFDGNQATMWHGAVPGNVNYVGITQP</sequence>
<dbReference type="Pfam" id="PF05345">
    <property type="entry name" value="He_PIG"/>
    <property type="match status" value="4"/>
</dbReference>
<comment type="caution">
    <text evidence="2">The sequence shown here is derived from an EMBL/GenBank/DDBJ whole genome shotgun (WGS) entry which is preliminary data.</text>
</comment>
<keyword evidence="3" id="KW-1185">Reference proteome</keyword>
<evidence type="ECO:0000259" key="1">
    <source>
        <dbReference type="SMART" id="SM00736"/>
    </source>
</evidence>
<name>A0A1S2VD47_9BACT</name>
<dbReference type="Proteomes" id="UP000181790">
    <property type="component" value="Unassembled WGS sequence"/>
</dbReference>
<feature type="domain" description="Dystroglycan-type cadherin-like" evidence="1">
    <location>
        <begin position="1219"/>
        <end position="1311"/>
    </location>
</feature>
<proteinExistence type="predicted"/>
<feature type="domain" description="Dystroglycan-type cadherin-like" evidence="1">
    <location>
        <begin position="1867"/>
        <end position="1960"/>
    </location>
</feature>
<dbReference type="GO" id="GO:0016020">
    <property type="term" value="C:membrane"/>
    <property type="evidence" value="ECO:0007669"/>
    <property type="project" value="InterPro"/>
</dbReference>
<evidence type="ECO:0000313" key="3">
    <source>
        <dbReference type="Proteomes" id="UP000181790"/>
    </source>
</evidence>
<feature type="domain" description="Dystroglycan-type cadherin-like" evidence="1">
    <location>
        <begin position="1692"/>
        <end position="1782"/>
    </location>
</feature>
<accession>A0A1S2VD47</accession>